<feature type="transmembrane region" description="Helical" evidence="6">
    <location>
        <begin position="27"/>
        <end position="45"/>
    </location>
</feature>
<dbReference type="Pfam" id="PF01478">
    <property type="entry name" value="Peptidase_A24"/>
    <property type="match status" value="1"/>
</dbReference>
<organism evidence="8 9">
    <name type="scientific">Methanothermococcus okinawensis</name>
    <dbReference type="NCBI Taxonomy" id="155863"/>
    <lineage>
        <taxon>Archaea</taxon>
        <taxon>Methanobacteriati</taxon>
        <taxon>Methanobacteriota</taxon>
        <taxon>Methanomada group</taxon>
        <taxon>Methanococci</taxon>
        <taxon>Methanococcales</taxon>
        <taxon>Methanococcaceae</taxon>
        <taxon>Methanothermococcus</taxon>
    </lineage>
</organism>
<name>A0A833DQT1_9EURY</name>
<dbReference type="InterPro" id="IPR000045">
    <property type="entry name" value="Prepilin_IV_endopep_pep"/>
</dbReference>
<proteinExistence type="predicted"/>
<evidence type="ECO:0000256" key="6">
    <source>
        <dbReference type="SAM" id="Phobius"/>
    </source>
</evidence>
<gene>
    <name evidence="8" type="ORF">EYG76_02400</name>
</gene>
<protein>
    <submittedName>
        <fullName evidence="8">Prepilin peptidase</fullName>
    </submittedName>
</protein>
<evidence type="ECO:0000259" key="7">
    <source>
        <dbReference type="Pfam" id="PF01478"/>
    </source>
</evidence>
<dbReference type="Gene3D" id="6.10.250.3240">
    <property type="match status" value="1"/>
</dbReference>
<evidence type="ECO:0000256" key="1">
    <source>
        <dbReference type="ARBA" id="ARBA00004651"/>
    </source>
</evidence>
<evidence type="ECO:0000256" key="2">
    <source>
        <dbReference type="ARBA" id="ARBA00022475"/>
    </source>
</evidence>
<dbReference type="GO" id="GO:0004190">
    <property type="term" value="F:aspartic-type endopeptidase activity"/>
    <property type="evidence" value="ECO:0007669"/>
    <property type="project" value="InterPro"/>
</dbReference>
<dbReference type="InterPro" id="IPR054964">
    <property type="entry name" value="Arch_preflagellin_pept"/>
</dbReference>
<sequence>MINYLIGLIFLIIGSIQDFRSREIEDYVWIFMTLFGIAYHLYLTITTGNVNLLIDSIFGFIFCFITGYVMFIFGVGGGDGKLLAGMGALTPKYSMPVYTSFGSILSMEYIPSFPIMVFINGMFLMIFLPIIILIKNLIKGVKPKNIKHLIMLCFGEKVKVKDVRGKNRLIMGKDDDFKFFPSSENDDFSKYEDNEEIYVTPMIPLIIPITISYIITPYIGDYFIYLIIGKFIPLG</sequence>
<dbReference type="Proteomes" id="UP000605144">
    <property type="component" value="Unassembled WGS sequence"/>
</dbReference>
<accession>A0A833DQT1</accession>
<feature type="domain" description="Prepilin type IV endopeptidase peptidase" evidence="7">
    <location>
        <begin position="6"/>
        <end position="127"/>
    </location>
</feature>
<dbReference type="Gene3D" id="1.20.120.1220">
    <property type="match status" value="1"/>
</dbReference>
<keyword evidence="3 6" id="KW-0812">Transmembrane</keyword>
<evidence type="ECO:0000313" key="9">
    <source>
        <dbReference type="Proteomes" id="UP000605144"/>
    </source>
</evidence>
<dbReference type="PANTHER" id="PTHR36506:SF1">
    <property type="entry name" value="PREFLAGELLIN PEPTIDASE"/>
    <property type="match status" value="1"/>
</dbReference>
<keyword evidence="4 6" id="KW-1133">Transmembrane helix</keyword>
<dbReference type="InterPro" id="IPR052218">
    <property type="entry name" value="Preflagellin_Peptidase"/>
</dbReference>
<dbReference type="NCBIfam" id="NF040695">
    <property type="entry name" value="FlaK_Arch"/>
    <property type="match status" value="1"/>
</dbReference>
<evidence type="ECO:0000256" key="4">
    <source>
        <dbReference type="ARBA" id="ARBA00022989"/>
    </source>
</evidence>
<evidence type="ECO:0000313" key="8">
    <source>
        <dbReference type="EMBL" id="HIP17137.1"/>
    </source>
</evidence>
<dbReference type="AlphaFoldDB" id="A0A833DQT1"/>
<comment type="caution">
    <text evidence="8">The sequence shown here is derived from an EMBL/GenBank/DDBJ whole genome shotgun (WGS) entry which is preliminary data.</text>
</comment>
<keyword evidence="5 6" id="KW-0472">Membrane</keyword>
<feature type="transmembrane region" description="Helical" evidence="6">
    <location>
        <begin position="113"/>
        <end position="134"/>
    </location>
</feature>
<evidence type="ECO:0000256" key="3">
    <source>
        <dbReference type="ARBA" id="ARBA00022692"/>
    </source>
</evidence>
<dbReference type="PANTHER" id="PTHR36506">
    <property type="entry name" value="PREFLAGELLIN PEPTIDASE"/>
    <property type="match status" value="1"/>
</dbReference>
<evidence type="ECO:0000256" key="5">
    <source>
        <dbReference type="ARBA" id="ARBA00023136"/>
    </source>
</evidence>
<dbReference type="EMBL" id="DQSV01000048">
    <property type="protein sequence ID" value="HIP17137.1"/>
    <property type="molecule type" value="Genomic_DNA"/>
</dbReference>
<keyword evidence="2" id="KW-1003">Cell membrane</keyword>
<comment type="subcellular location">
    <subcellularLocation>
        <location evidence="1">Cell membrane</location>
        <topology evidence="1">Multi-pass membrane protein</topology>
    </subcellularLocation>
</comment>
<feature type="transmembrane region" description="Helical" evidence="6">
    <location>
        <begin position="57"/>
        <end position="76"/>
    </location>
</feature>
<dbReference type="GO" id="GO:0005886">
    <property type="term" value="C:plasma membrane"/>
    <property type="evidence" value="ECO:0007669"/>
    <property type="project" value="UniProtKB-SubCell"/>
</dbReference>
<reference evidence="8" key="1">
    <citation type="journal article" date="2020" name="ISME J.">
        <title>Gammaproteobacteria mediating utilization of methyl-, sulfur- and petroleum organic compounds in deep ocean hydrothermal plumes.</title>
        <authorList>
            <person name="Zhou Z."/>
            <person name="Liu Y."/>
            <person name="Pan J."/>
            <person name="Cron B.R."/>
            <person name="Toner B.M."/>
            <person name="Anantharaman K."/>
            <person name="Breier J.A."/>
            <person name="Dick G.J."/>
            <person name="Li M."/>
        </authorList>
    </citation>
    <scope>NUCLEOTIDE SEQUENCE</scope>
    <source>
        <strain evidence="8">SZUA-1385</strain>
    </source>
</reference>